<dbReference type="AlphaFoldDB" id="A0A1H0MBI0"/>
<dbReference type="Proteomes" id="UP000199460">
    <property type="component" value="Unassembled WGS sequence"/>
</dbReference>
<organism evidence="1 2">
    <name type="scientific">Ectopseudomonas guguanensis</name>
    <dbReference type="NCBI Taxonomy" id="1198456"/>
    <lineage>
        <taxon>Bacteria</taxon>
        <taxon>Pseudomonadati</taxon>
        <taxon>Pseudomonadota</taxon>
        <taxon>Gammaproteobacteria</taxon>
        <taxon>Pseudomonadales</taxon>
        <taxon>Pseudomonadaceae</taxon>
        <taxon>Ectopseudomonas</taxon>
    </lineage>
</organism>
<dbReference type="RefSeq" id="WP_080558732.1">
    <property type="nucleotide sequence ID" value="NZ_FNJJ01000002.1"/>
</dbReference>
<name>A0A1H0MBI0_9GAMM</name>
<accession>A0A1H0MBI0</accession>
<evidence type="ECO:0008006" key="3">
    <source>
        <dbReference type="Google" id="ProtNLM"/>
    </source>
</evidence>
<proteinExistence type="predicted"/>
<dbReference type="OrthoDB" id="9035707at2"/>
<keyword evidence="2" id="KW-1185">Reference proteome</keyword>
<dbReference type="GeneID" id="300930288"/>
<evidence type="ECO:0000313" key="2">
    <source>
        <dbReference type="Proteomes" id="UP000199460"/>
    </source>
</evidence>
<dbReference type="EMBL" id="FNJJ01000002">
    <property type="protein sequence ID" value="SDO77500.1"/>
    <property type="molecule type" value="Genomic_DNA"/>
</dbReference>
<evidence type="ECO:0000313" key="1">
    <source>
        <dbReference type="EMBL" id="SDO77500.1"/>
    </source>
</evidence>
<reference evidence="2" key="1">
    <citation type="submission" date="2016-10" db="EMBL/GenBank/DDBJ databases">
        <authorList>
            <person name="Varghese N."/>
            <person name="Submissions S."/>
        </authorList>
    </citation>
    <scope>NUCLEOTIDE SEQUENCE [LARGE SCALE GENOMIC DNA]</scope>
    <source>
        <strain evidence="2">JCM 18416</strain>
    </source>
</reference>
<gene>
    <name evidence="1" type="ORF">SAMN05216213_10238</name>
</gene>
<sequence length="90" mass="10162">MEQSGVVGLSISGDAQRVTDFRDAPFCTKYVLAQLLGMEQITEDVVRGWIESHTVPTVKIGRHRVINLHRIRRDLDRGKTIFCAGDYSDD</sequence>
<protein>
    <recommendedName>
        <fullName evidence="3">DNA-binding protein</fullName>
    </recommendedName>
</protein>